<keyword evidence="9" id="KW-0472">Membrane</keyword>
<keyword evidence="8" id="KW-1133">Transmembrane helix</keyword>
<keyword evidence="6 10" id="KW-0378">Hydrolase</keyword>
<dbReference type="PRINTS" id="PR00723">
    <property type="entry name" value="SUBTILISIN"/>
</dbReference>
<dbReference type="Proteomes" id="UP000652013">
    <property type="component" value="Unassembled WGS sequence"/>
</dbReference>
<evidence type="ECO:0000256" key="2">
    <source>
        <dbReference type="ARBA" id="ARBA00011073"/>
    </source>
</evidence>
<keyword evidence="15" id="KW-1185">Reference proteome</keyword>
<sequence>MAPVPAGAPAGGSAAGPLTAPPLSGDPVRDEQWQLKALDIDAAWKLSTGAGVTVAVIDSGVDGGHADLKGQVLAGLDLVADSGDGRTDPVGHGTTVAALIAGRADDDAGVVGIAPKAKILPVRVLDKENKYDDALIVAKAVRWAVDSGAQVINLSLGGTGSSASLAAALDYAFAKDVVVVACTGNSGSTEPSEVWYPAREPGVIAVAGLERDRDALWSGSISGRQTVVSAPATQLVGARPGPSDYWRVQGTSFAAPMVSATAALIRARWPQMSAADVVNRIITSAQDMGPAGRDESFGYGMVDPVAALTTQVATVRQNPLDTTPSPGVARFGAAPGTGTDTAAGRPAGGNAPGSGTAWRPVATRAAAEDESEGGMWWGAATLFVVSAAAAAFTVRRVGRLG</sequence>
<proteinExistence type="inferred from homology"/>
<evidence type="ECO:0000313" key="15">
    <source>
        <dbReference type="Proteomes" id="UP000652013"/>
    </source>
</evidence>
<feature type="region of interest" description="Disordered" evidence="12">
    <location>
        <begin position="1"/>
        <end position="28"/>
    </location>
</feature>
<dbReference type="Gene3D" id="3.40.50.200">
    <property type="entry name" value="Peptidase S8/S53 domain"/>
    <property type="match status" value="1"/>
</dbReference>
<feature type="active site" description="Charge relay system" evidence="10">
    <location>
        <position position="252"/>
    </location>
</feature>
<evidence type="ECO:0000256" key="7">
    <source>
        <dbReference type="ARBA" id="ARBA00022825"/>
    </source>
</evidence>
<dbReference type="PROSITE" id="PS00138">
    <property type="entry name" value="SUBTILASE_SER"/>
    <property type="match status" value="1"/>
</dbReference>
<evidence type="ECO:0000256" key="1">
    <source>
        <dbReference type="ARBA" id="ARBA00004162"/>
    </source>
</evidence>
<evidence type="ECO:0000256" key="3">
    <source>
        <dbReference type="ARBA" id="ARBA00022475"/>
    </source>
</evidence>
<name>A0A8J3Y5Q7_9ACTN</name>
<evidence type="ECO:0000256" key="8">
    <source>
        <dbReference type="ARBA" id="ARBA00022989"/>
    </source>
</evidence>
<dbReference type="SUPFAM" id="SSF52743">
    <property type="entry name" value="Subtilisin-like"/>
    <property type="match status" value="1"/>
</dbReference>
<evidence type="ECO:0000313" key="14">
    <source>
        <dbReference type="EMBL" id="GIJ02268.1"/>
    </source>
</evidence>
<keyword evidence="4 10" id="KW-0645">Protease</keyword>
<evidence type="ECO:0000256" key="5">
    <source>
        <dbReference type="ARBA" id="ARBA00022692"/>
    </source>
</evidence>
<comment type="subcellular location">
    <subcellularLocation>
        <location evidence="1">Cell membrane</location>
        <topology evidence="1">Single-pass membrane protein</topology>
    </subcellularLocation>
</comment>
<keyword evidence="5" id="KW-0812">Transmembrane</keyword>
<feature type="compositionally biased region" description="Low complexity" evidence="12">
    <location>
        <begin position="15"/>
        <end position="25"/>
    </location>
</feature>
<dbReference type="InterPro" id="IPR023827">
    <property type="entry name" value="Peptidase_S8_Asp-AS"/>
</dbReference>
<accession>A0A8J3Y5Q7</accession>
<feature type="domain" description="Peptidase S8/S53" evidence="13">
    <location>
        <begin position="49"/>
        <end position="300"/>
    </location>
</feature>
<evidence type="ECO:0000256" key="10">
    <source>
        <dbReference type="PROSITE-ProRule" id="PRU01240"/>
    </source>
</evidence>
<dbReference type="GO" id="GO:0006508">
    <property type="term" value="P:proteolysis"/>
    <property type="evidence" value="ECO:0007669"/>
    <property type="project" value="UniProtKB-KW"/>
</dbReference>
<gene>
    <name evidence="14" type="ORF">Sya03_16200</name>
</gene>
<keyword evidence="7 10" id="KW-0720">Serine protease</keyword>
<feature type="compositionally biased region" description="Low complexity" evidence="12">
    <location>
        <begin position="332"/>
        <end position="345"/>
    </location>
</feature>
<evidence type="ECO:0000256" key="6">
    <source>
        <dbReference type="ARBA" id="ARBA00022801"/>
    </source>
</evidence>
<dbReference type="NCBIfam" id="TIGR03921">
    <property type="entry name" value="T7SS_mycosin"/>
    <property type="match status" value="1"/>
</dbReference>
<dbReference type="PROSITE" id="PS51892">
    <property type="entry name" value="SUBTILASE"/>
    <property type="match status" value="1"/>
</dbReference>
<dbReference type="EMBL" id="BOOY01000008">
    <property type="protein sequence ID" value="GIJ02268.1"/>
    <property type="molecule type" value="Genomic_DNA"/>
</dbReference>
<evidence type="ECO:0000259" key="13">
    <source>
        <dbReference type="Pfam" id="PF00082"/>
    </source>
</evidence>
<reference evidence="14" key="1">
    <citation type="submission" date="2021-01" db="EMBL/GenBank/DDBJ databases">
        <title>Whole genome shotgun sequence of Spirilliplanes yamanashiensis NBRC 15828.</title>
        <authorList>
            <person name="Komaki H."/>
            <person name="Tamura T."/>
        </authorList>
    </citation>
    <scope>NUCLEOTIDE SEQUENCE</scope>
    <source>
        <strain evidence="14">NBRC 15828</strain>
    </source>
</reference>
<feature type="active site" description="Charge relay system" evidence="10">
    <location>
        <position position="58"/>
    </location>
</feature>
<dbReference type="InterPro" id="IPR036852">
    <property type="entry name" value="Peptidase_S8/S53_dom_sf"/>
</dbReference>
<dbReference type="PANTHER" id="PTHR43806:SF11">
    <property type="entry name" value="CEREVISIN-RELATED"/>
    <property type="match status" value="1"/>
</dbReference>
<evidence type="ECO:0000256" key="4">
    <source>
        <dbReference type="ARBA" id="ARBA00022670"/>
    </source>
</evidence>
<dbReference type="PROSITE" id="PS00136">
    <property type="entry name" value="SUBTILASE_ASP"/>
    <property type="match status" value="1"/>
</dbReference>
<dbReference type="InterPro" id="IPR000209">
    <property type="entry name" value="Peptidase_S8/S53_dom"/>
</dbReference>
<dbReference type="GO" id="GO:0004252">
    <property type="term" value="F:serine-type endopeptidase activity"/>
    <property type="evidence" value="ECO:0007669"/>
    <property type="project" value="UniProtKB-UniRule"/>
</dbReference>
<protein>
    <recommendedName>
        <fullName evidence="13">Peptidase S8/S53 domain-containing protein</fullName>
    </recommendedName>
</protein>
<dbReference type="PANTHER" id="PTHR43806">
    <property type="entry name" value="PEPTIDASE S8"/>
    <property type="match status" value="1"/>
</dbReference>
<comment type="caution">
    <text evidence="14">The sequence shown here is derived from an EMBL/GenBank/DDBJ whole genome shotgun (WGS) entry which is preliminary data.</text>
</comment>
<evidence type="ECO:0000256" key="11">
    <source>
        <dbReference type="RuleBase" id="RU003355"/>
    </source>
</evidence>
<evidence type="ECO:0000256" key="12">
    <source>
        <dbReference type="SAM" id="MobiDB-lite"/>
    </source>
</evidence>
<comment type="similarity">
    <text evidence="2 10 11">Belongs to the peptidase S8 family.</text>
</comment>
<keyword evidence="3" id="KW-1003">Cell membrane</keyword>
<organism evidence="14 15">
    <name type="scientific">Spirilliplanes yamanashiensis</name>
    <dbReference type="NCBI Taxonomy" id="42233"/>
    <lineage>
        <taxon>Bacteria</taxon>
        <taxon>Bacillati</taxon>
        <taxon>Actinomycetota</taxon>
        <taxon>Actinomycetes</taxon>
        <taxon>Micromonosporales</taxon>
        <taxon>Micromonosporaceae</taxon>
        <taxon>Spirilliplanes</taxon>
    </lineage>
</organism>
<dbReference type="InterPro" id="IPR050131">
    <property type="entry name" value="Peptidase_S8_subtilisin-like"/>
</dbReference>
<dbReference type="Pfam" id="PF00082">
    <property type="entry name" value="Peptidase_S8"/>
    <property type="match status" value="1"/>
</dbReference>
<dbReference type="GO" id="GO:0005886">
    <property type="term" value="C:plasma membrane"/>
    <property type="evidence" value="ECO:0007669"/>
    <property type="project" value="UniProtKB-SubCell"/>
</dbReference>
<dbReference type="AlphaFoldDB" id="A0A8J3Y5Q7"/>
<dbReference type="InterPro" id="IPR023834">
    <property type="entry name" value="T7SS_pept_S8A_mycosin"/>
</dbReference>
<dbReference type="InterPro" id="IPR023828">
    <property type="entry name" value="Peptidase_S8_Ser-AS"/>
</dbReference>
<dbReference type="InterPro" id="IPR015500">
    <property type="entry name" value="Peptidase_S8_subtilisin-rel"/>
</dbReference>
<feature type="region of interest" description="Disordered" evidence="12">
    <location>
        <begin position="319"/>
        <end position="359"/>
    </location>
</feature>
<evidence type="ECO:0000256" key="9">
    <source>
        <dbReference type="ARBA" id="ARBA00023136"/>
    </source>
</evidence>
<feature type="active site" description="Charge relay system" evidence="10">
    <location>
        <position position="92"/>
    </location>
</feature>